<evidence type="ECO:0000256" key="7">
    <source>
        <dbReference type="ARBA" id="ARBA00022741"/>
    </source>
</evidence>
<keyword evidence="8" id="KW-0159">Chromosome partition</keyword>
<dbReference type="PANTHER" id="PTHR22683:SF41">
    <property type="entry name" value="DNA TRANSLOCASE FTSK"/>
    <property type="match status" value="1"/>
</dbReference>
<dbReference type="Gene3D" id="3.30.980.40">
    <property type="match status" value="1"/>
</dbReference>
<dbReference type="Pfam" id="PF13491">
    <property type="entry name" value="FtsK_4TM"/>
    <property type="match status" value="1"/>
</dbReference>
<feature type="transmembrane region" description="Helical" evidence="17">
    <location>
        <begin position="12"/>
        <end position="33"/>
    </location>
</feature>
<keyword evidence="12 17" id="KW-0472">Membrane</keyword>
<protein>
    <recommendedName>
        <fullName evidence="3">DNA translocase FtsK</fullName>
    </recommendedName>
</protein>
<dbReference type="AlphaFoldDB" id="A0A0F3Q961"/>
<evidence type="ECO:0000256" key="10">
    <source>
        <dbReference type="ARBA" id="ARBA00022989"/>
    </source>
</evidence>
<evidence type="ECO:0000259" key="18">
    <source>
        <dbReference type="PROSITE" id="PS50901"/>
    </source>
</evidence>
<feature type="transmembrane region" description="Helical" evidence="17">
    <location>
        <begin position="94"/>
        <end position="112"/>
    </location>
</feature>
<dbReference type="GO" id="GO:0051301">
    <property type="term" value="P:cell division"/>
    <property type="evidence" value="ECO:0007669"/>
    <property type="project" value="UniProtKB-KW"/>
</dbReference>
<organism evidence="19 20">
    <name type="scientific">Rickettsia bellii str. RML An4</name>
    <dbReference type="NCBI Taxonomy" id="1359193"/>
    <lineage>
        <taxon>Bacteria</taxon>
        <taxon>Pseudomonadati</taxon>
        <taxon>Pseudomonadota</taxon>
        <taxon>Alphaproteobacteria</taxon>
        <taxon>Rickettsiales</taxon>
        <taxon>Rickettsiaceae</taxon>
        <taxon>Rickettsieae</taxon>
        <taxon>Rickettsia</taxon>
        <taxon>belli group</taxon>
    </lineage>
</organism>
<evidence type="ECO:0000256" key="16">
    <source>
        <dbReference type="PROSITE-ProRule" id="PRU00289"/>
    </source>
</evidence>
<evidence type="ECO:0000256" key="14">
    <source>
        <dbReference type="ARBA" id="ARBA00024784"/>
    </source>
</evidence>
<dbReference type="Gene3D" id="3.40.50.300">
    <property type="entry name" value="P-loop containing nucleotide triphosphate hydrolases"/>
    <property type="match status" value="1"/>
</dbReference>
<dbReference type="SUPFAM" id="SSF52540">
    <property type="entry name" value="P-loop containing nucleoside triphosphate hydrolases"/>
    <property type="match status" value="1"/>
</dbReference>
<dbReference type="InterPro" id="IPR036390">
    <property type="entry name" value="WH_DNA-bd_sf"/>
</dbReference>
<evidence type="ECO:0000256" key="17">
    <source>
        <dbReference type="SAM" id="Phobius"/>
    </source>
</evidence>
<dbReference type="Pfam" id="PF17854">
    <property type="entry name" value="FtsK_alpha"/>
    <property type="match status" value="1"/>
</dbReference>
<evidence type="ECO:0000256" key="2">
    <source>
        <dbReference type="ARBA" id="ARBA00006474"/>
    </source>
</evidence>
<dbReference type="GO" id="GO:0007059">
    <property type="term" value="P:chromosome segregation"/>
    <property type="evidence" value="ECO:0007669"/>
    <property type="project" value="UniProtKB-KW"/>
</dbReference>
<evidence type="ECO:0000256" key="13">
    <source>
        <dbReference type="ARBA" id="ARBA00023306"/>
    </source>
</evidence>
<dbReference type="PATRIC" id="fig|1359193.3.peg.28"/>
<dbReference type="RefSeq" id="WP_045798688.1">
    <property type="nucleotide sequence ID" value="NZ_LAOI01000001.1"/>
</dbReference>
<dbReference type="InterPro" id="IPR050206">
    <property type="entry name" value="FtsK/SpoIIIE/SftA"/>
</dbReference>
<evidence type="ECO:0000256" key="15">
    <source>
        <dbReference type="ARBA" id="ARBA00025923"/>
    </source>
</evidence>
<dbReference type="SUPFAM" id="SSF46785">
    <property type="entry name" value="Winged helix' DNA-binding domain"/>
    <property type="match status" value="1"/>
</dbReference>
<dbReference type="EMBL" id="LAOI01000001">
    <property type="protein sequence ID" value="KJV89063.1"/>
    <property type="molecule type" value="Genomic_DNA"/>
</dbReference>
<feature type="domain" description="FtsK" evidence="18">
    <location>
        <begin position="391"/>
        <end position="610"/>
    </location>
</feature>
<dbReference type="PANTHER" id="PTHR22683">
    <property type="entry name" value="SPORULATION PROTEIN RELATED"/>
    <property type="match status" value="1"/>
</dbReference>
<evidence type="ECO:0000256" key="4">
    <source>
        <dbReference type="ARBA" id="ARBA00022475"/>
    </source>
</evidence>
<dbReference type="PROSITE" id="PS50901">
    <property type="entry name" value="FTSK"/>
    <property type="match status" value="1"/>
</dbReference>
<keyword evidence="10 17" id="KW-1133">Transmembrane helix</keyword>
<dbReference type="GO" id="GO:0003677">
    <property type="term" value="F:DNA binding"/>
    <property type="evidence" value="ECO:0007669"/>
    <property type="project" value="UniProtKB-KW"/>
</dbReference>
<proteinExistence type="inferred from homology"/>
<evidence type="ECO:0000256" key="5">
    <source>
        <dbReference type="ARBA" id="ARBA00022618"/>
    </source>
</evidence>
<evidence type="ECO:0000256" key="8">
    <source>
        <dbReference type="ARBA" id="ARBA00022829"/>
    </source>
</evidence>
<dbReference type="InterPro" id="IPR018541">
    <property type="entry name" value="Ftsk_gamma"/>
</dbReference>
<keyword evidence="7 16" id="KW-0547">Nucleotide-binding</keyword>
<evidence type="ECO:0000256" key="11">
    <source>
        <dbReference type="ARBA" id="ARBA00023125"/>
    </source>
</evidence>
<dbReference type="SMART" id="SM00843">
    <property type="entry name" value="Ftsk_gamma"/>
    <property type="match status" value="1"/>
</dbReference>
<evidence type="ECO:0000256" key="9">
    <source>
        <dbReference type="ARBA" id="ARBA00022840"/>
    </source>
</evidence>
<comment type="subunit">
    <text evidence="15">Homohexamer. Forms a ring that surrounds DNA.</text>
</comment>
<feature type="binding site" evidence="16">
    <location>
        <begin position="408"/>
        <end position="415"/>
    </location>
    <ligand>
        <name>ATP</name>
        <dbReference type="ChEBI" id="CHEBI:30616"/>
    </ligand>
</feature>
<comment type="similarity">
    <text evidence="2">Belongs to the FtsK/SpoIIIE/SftA family.</text>
</comment>
<name>A0A0F3Q961_RICBE</name>
<dbReference type="InterPro" id="IPR027417">
    <property type="entry name" value="P-loop_NTPase"/>
</dbReference>
<feature type="transmembrane region" description="Helical" evidence="17">
    <location>
        <begin position="62"/>
        <end position="82"/>
    </location>
</feature>
<dbReference type="InterPro" id="IPR002543">
    <property type="entry name" value="FtsK_dom"/>
</dbReference>
<keyword evidence="5" id="KW-0132">Cell division</keyword>
<dbReference type="InterPro" id="IPR025199">
    <property type="entry name" value="FtsK_4TM"/>
</dbReference>
<comment type="caution">
    <text evidence="19">The sequence shown here is derived from an EMBL/GenBank/DDBJ whole genome shotgun (WGS) entry which is preliminary data.</text>
</comment>
<evidence type="ECO:0000313" key="19">
    <source>
        <dbReference type="EMBL" id="KJV89063.1"/>
    </source>
</evidence>
<dbReference type="InterPro" id="IPR036388">
    <property type="entry name" value="WH-like_DNA-bd_sf"/>
</dbReference>
<keyword evidence="6 17" id="KW-0812">Transmembrane</keyword>
<keyword evidence="4" id="KW-1003">Cell membrane</keyword>
<dbReference type="GO" id="GO:0005524">
    <property type="term" value="F:ATP binding"/>
    <property type="evidence" value="ECO:0007669"/>
    <property type="project" value="UniProtKB-UniRule"/>
</dbReference>
<feature type="transmembrane region" description="Helical" evidence="17">
    <location>
        <begin position="142"/>
        <end position="160"/>
    </location>
</feature>
<dbReference type="GO" id="GO:0005886">
    <property type="term" value="C:plasma membrane"/>
    <property type="evidence" value="ECO:0007669"/>
    <property type="project" value="UniProtKB-SubCell"/>
</dbReference>
<dbReference type="Gene3D" id="1.10.10.10">
    <property type="entry name" value="Winged helix-like DNA-binding domain superfamily/Winged helix DNA-binding domain"/>
    <property type="match status" value="1"/>
</dbReference>
<evidence type="ECO:0000256" key="3">
    <source>
        <dbReference type="ARBA" id="ARBA00020887"/>
    </source>
</evidence>
<dbReference type="Proteomes" id="UP000033661">
    <property type="component" value="Unassembled WGS sequence"/>
</dbReference>
<gene>
    <name evidence="19" type="ORF">RBEAN4_0029</name>
</gene>
<keyword evidence="11" id="KW-0238">DNA-binding</keyword>
<evidence type="ECO:0000256" key="1">
    <source>
        <dbReference type="ARBA" id="ARBA00004429"/>
    </source>
</evidence>
<keyword evidence="13" id="KW-0131">Cell cycle</keyword>
<dbReference type="Pfam" id="PF01580">
    <property type="entry name" value="FtsK_SpoIIIE"/>
    <property type="match status" value="1"/>
</dbReference>
<sequence length="749" mass="83223">MLYYVNKFLSNSKVQAVILGIISLATISMLVSYKLDDPSFNSATTGYTNNLLGIFGSYLSDFLYQFFGVAAFIIPLSCFIWGKNCWQQKYRKSFIRISVMLLALFSTAALLSNFDLEFVPSNGGGAAGIIIFHFLKQFTNQLHLLLVFFTFIIFVVLFEIKFTSLSSFIIKLGKFLAYKIQTFFYNLFSQLTLPKLFSGKANNKIKITPSYTKPVSEKIRFTEEPKPIMAKPAPVNPIKFFNKPTVPKISQNDATALPPISLLRNPENHHIKGASSSELKQKAEELLTVLNDFGVKGQIINISQGPVVTLYEFEPAAGTKTSRVVGLSDDIARSLSALSTRIAVVPGKNVLGIELPNKQREFFCLKELIETPEYQDTSTLLPLVLGKDLAGKPLIADLAKMPHLLVAGTTGSGKSVGINAMIVSLLYRYTPEECRFIMIDPKMLELSAYDGIPHLLTPVVTEPAKAVVALKWAVKEMENRYRMMSNIGVKNIAGYNTKIQEAVKEGRIIEKSIQTGFDPETGRPIYETVAMNMEKLPFIAVIVDEMADLMLVAGKDIEMLIQRLAQMARAAGIHIIMATQRPSVDVITGVIKANFPSRISFKVTSKIDSRTILGEQGSEQLLGMGDMLFMGNTSKITRVHGPFVNESEIEQITEYLKETGTPEYISAVTEQSDEDDSSIDIGDGTSDEVLYKKAVQIVRDERKSSISYIQRSLRIGYNKAANLVEKMEKEGIVSPPNHTGKREILLPER</sequence>
<accession>A0A0F3Q961</accession>
<evidence type="ECO:0000256" key="12">
    <source>
        <dbReference type="ARBA" id="ARBA00023136"/>
    </source>
</evidence>
<comment type="subcellular location">
    <subcellularLocation>
        <location evidence="1">Cell inner membrane</location>
        <topology evidence="1">Multi-pass membrane protein</topology>
    </subcellularLocation>
</comment>
<comment type="function">
    <text evidence="14">Essential cell division protein that coordinates cell division and chromosome segregation. The N-terminus is involved in assembly of the cell-division machinery. The C-terminus functions as a DNA motor that moves dsDNA in an ATP-dependent manner towards the dif recombination site, which is located within the replication terminus region. Translocation stops specifically at Xer-dif sites, where FtsK interacts with the Xer recombinase, allowing activation of chromosome unlinking by recombination. FtsK orienting polar sequences (KOPS) guide the direction of DNA translocation. FtsK can remove proteins from DNA as it translocates, but translocation stops specifically at XerCD-dif site, thereby preventing removal of XerC and XerD from dif.</text>
</comment>
<dbReference type="InterPro" id="IPR041027">
    <property type="entry name" value="FtsK_alpha"/>
</dbReference>
<keyword evidence="9 16" id="KW-0067">ATP-binding</keyword>
<evidence type="ECO:0000313" key="20">
    <source>
        <dbReference type="Proteomes" id="UP000033661"/>
    </source>
</evidence>
<dbReference type="Pfam" id="PF09397">
    <property type="entry name" value="FtsK_gamma"/>
    <property type="match status" value="1"/>
</dbReference>
<reference evidence="19 20" key="1">
    <citation type="submission" date="2015-02" db="EMBL/GenBank/DDBJ databases">
        <title>Genome Sequencing of Rickettsiales.</title>
        <authorList>
            <person name="Daugherty S.C."/>
            <person name="Su Q."/>
            <person name="Abolude K."/>
            <person name="Beier-Sexton M."/>
            <person name="Carlyon J.A."/>
            <person name="Carter R."/>
            <person name="Day N.P."/>
            <person name="Dumler S.J."/>
            <person name="Dyachenko V."/>
            <person name="Godinez A."/>
            <person name="Kurtti T.J."/>
            <person name="Lichay M."/>
            <person name="Mullins K.E."/>
            <person name="Ott S."/>
            <person name="Pappas-Brown V."/>
            <person name="Paris D.H."/>
            <person name="Patel P."/>
            <person name="Richards A.L."/>
            <person name="Sadzewicz L."/>
            <person name="Sears K."/>
            <person name="Seidman D."/>
            <person name="Sengamalay N."/>
            <person name="Stenos J."/>
            <person name="Tallon L.J."/>
            <person name="Vincent G."/>
            <person name="Fraser C.M."/>
            <person name="Munderloh U."/>
            <person name="Dunning-Hotopp J.C."/>
        </authorList>
    </citation>
    <scope>NUCLEOTIDE SEQUENCE [LARGE SCALE GENOMIC DNA]</scope>
    <source>
        <strain evidence="19 20">RML An4</strain>
    </source>
</reference>
<evidence type="ECO:0000256" key="6">
    <source>
        <dbReference type="ARBA" id="ARBA00022692"/>
    </source>
</evidence>
<keyword evidence="20" id="KW-1185">Reference proteome</keyword>
<feature type="transmembrane region" description="Helical" evidence="17">
    <location>
        <begin position="118"/>
        <end position="135"/>
    </location>
</feature>